<gene>
    <name evidence="1" type="ORF">BN2614_LOCUS1</name>
</gene>
<keyword evidence="2" id="KW-1185">Reference proteome</keyword>
<protein>
    <submittedName>
        <fullName evidence="1">Uncharacterized protein</fullName>
    </submittedName>
</protein>
<evidence type="ECO:0000313" key="2">
    <source>
        <dbReference type="Proteomes" id="UP000269945"/>
    </source>
</evidence>
<reference evidence="1 2" key="1">
    <citation type="submission" date="2018-10" db="EMBL/GenBank/DDBJ databases">
        <authorList>
            <person name="Ekblom R."/>
            <person name="Jareborg N."/>
        </authorList>
    </citation>
    <scope>NUCLEOTIDE SEQUENCE [LARGE SCALE GENOMIC DNA]</scope>
    <source>
        <tissue evidence="1">Muscle</tissue>
    </source>
</reference>
<evidence type="ECO:0000313" key="1">
    <source>
        <dbReference type="EMBL" id="VCX40279.1"/>
    </source>
</evidence>
<accession>A0A9X9MA67</accession>
<proteinExistence type="predicted"/>
<organism evidence="1 2">
    <name type="scientific">Gulo gulo</name>
    <name type="common">Wolverine</name>
    <name type="synonym">Gluton</name>
    <dbReference type="NCBI Taxonomy" id="48420"/>
    <lineage>
        <taxon>Eukaryota</taxon>
        <taxon>Metazoa</taxon>
        <taxon>Chordata</taxon>
        <taxon>Craniata</taxon>
        <taxon>Vertebrata</taxon>
        <taxon>Euteleostomi</taxon>
        <taxon>Mammalia</taxon>
        <taxon>Eutheria</taxon>
        <taxon>Laurasiatheria</taxon>
        <taxon>Carnivora</taxon>
        <taxon>Caniformia</taxon>
        <taxon>Musteloidea</taxon>
        <taxon>Mustelidae</taxon>
        <taxon>Guloninae</taxon>
        <taxon>Gulo</taxon>
    </lineage>
</organism>
<dbReference type="AlphaFoldDB" id="A0A9X9MA67"/>
<sequence>MGQSLPRGRTVGVPHLQDGCQMTSIRCLLVRLGEDPRT</sequence>
<name>A0A9X9MA67_GULGU</name>
<dbReference type="EMBL" id="CYRY02045022">
    <property type="protein sequence ID" value="VCX40279.1"/>
    <property type="molecule type" value="Genomic_DNA"/>
</dbReference>
<comment type="caution">
    <text evidence="1">The sequence shown here is derived from an EMBL/GenBank/DDBJ whole genome shotgun (WGS) entry which is preliminary data.</text>
</comment>
<dbReference type="Proteomes" id="UP000269945">
    <property type="component" value="Unassembled WGS sequence"/>
</dbReference>